<feature type="domain" description="Secretion system C-terminal sorting" evidence="1">
    <location>
        <begin position="603"/>
        <end position="651"/>
    </location>
</feature>
<dbReference type="Gene3D" id="2.60.40.10">
    <property type="entry name" value="Immunoglobulins"/>
    <property type="match status" value="2"/>
</dbReference>
<dbReference type="Proteomes" id="UP000324575">
    <property type="component" value="Unassembled WGS sequence"/>
</dbReference>
<dbReference type="NCBIfam" id="TIGR04183">
    <property type="entry name" value="Por_Secre_tail"/>
    <property type="match status" value="1"/>
</dbReference>
<sequence length="652" mass="71981">MKQKLLFIFLFLLTVRVSFGQEILRSVPTNAPASVEKTIAEGDSFEWRYCTDNIKGSASAGPNLAMEAAILIPQSVARKYAGQKLTKIKVGFGRDAATNTKIVIRTKSLTSTAVYTQNVTFNTESWNEITLSTPYEITGNDDLYIGYSYKSGGGNTHYSLATDDAPAANPNGDFTKIGTNAWIHIGEQRLPNLCIIGVVEGEALPQYDVDFYTLDSPFSAIDVNEPLSFTGYVKNSGVKPITELEVSYQIGENEKVVQTFSDLNILPNGTYAFNISDDAYPTENEEYSLEVSVDKINGNVDEYPGDNTQNTEFYLWSAPQSRTIVPTQPLNKNVILEEFTGINCQYCPDGHKRANQIAQDNPNRVSVINIHQGGYANVTPDYRTEWGDAIANQTGLEGYPAGTVNRHVFSDQYTALDRGNFAARSKTILSQSSYVNVAINTTVDEDTQKLIVDVELYYTANGAPVNLLNVAIVQDSIMGPQTGGSTYYPAMWHDGKYQHNHMLKDLITKQWGDSIKQTEAGSFVAKRYIYTIPEAYRDVPVNLKKLEYIAFVTEGKQEIISGFSSKFDKVPDIEAGLSKVEKVESIAFIYDDLLSIQSAVPVQSVTIFNVSGQKVVSSTVVDKTVSIKHLTSGVYIVKLQTTKGEKIVKVIK</sequence>
<dbReference type="InterPro" id="IPR021615">
    <property type="entry name" value="Omp28"/>
</dbReference>
<name>A0A5M8P1C4_9BACT</name>
<evidence type="ECO:0000313" key="2">
    <source>
        <dbReference type="EMBL" id="KAA6302237.1"/>
    </source>
</evidence>
<organism evidence="2 3">
    <name type="scientific">Candidatus Ordinivivax streblomastigis</name>
    <dbReference type="NCBI Taxonomy" id="2540710"/>
    <lineage>
        <taxon>Bacteria</taxon>
        <taxon>Pseudomonadati</taxon>
        <taxon>Bacteroidota</taxon>
        <taxon>Bacteroidia</taxon>
        <taxon>Bacteroidales</taxon>
        <taxon>Candidatus Ordinivivax</taxon>
    </lineage>
</organism>
<dbReference type="InterPro" id="IPR013783">
    <property type="entry name" value="Ig-like_fold"/>
</dbReference>
<dbReference type="Pfam" id="PF11551">
    <property type="entry name" value="Omp28"/>
    <property type="match status" value="1"/>
</dbReference>
<gene>
    <name evidence="2" type="ORF">EZS26_001597</name>
</gene>
<protein>
    <recommendedName>
        <fullName evidence="1">Secretion system C-terminal sorting domain-containing protein</fullName>
    </recommendedName>
</protein>
<comment type="caution">
    <text evidence="2">The sequence shown here is derived from an EMBL/GenBank/DDBJ whole genome shotgun (WGS) entry which is preliminary data.</text>
</comment>
<evidence type="ECO:0000313" key="3">
    <source>
        <dbReference type="Proteomes" id="UP000324575"/>
    </source>
</evidence>
<dbReference type="Pfam" id="PF18962">
    <property type="entry name" value="Por_Secre_tail"/>
    <property type="match status" value="1"/>
</dbReference>
<reference evidence="2 3" key="1">
    <citation type="submission" date="2019-03" db="EMBL/GenBank/DDBJ databases">
        <title>Single cell metagenomics reveals metabolic interactions within the superorganism composed of flagellate Streblomastix strix and complex community of Bacteroidetes bacteria on its surface.</title>
        <authorList>
            <person name="Treitli S.C."/>
            <person name="Kolisko M."/>
            <person name="Husnik F."/>
            <person name="Keeling P."/>
            <person name="Hampl V."/>
        </authorList>
    </citation>
    <scope>NUCLEOTIDE SEQUENCE [LARGE SCALE GENOMIC DNA]</scope>
    <source>
        <strain evidence="2">St1</strain>
    </source>
</reference>
<dbReference type="EMBL" id="SNRX01000009">
    <property type="protein sequence ID" value="KAA6302237.1"/>
    <property type="molecule type" value="Genomic_DNA"/>
</dbReference>
<evidence type="ECO:0000259" key="1">
    <source>
        <dbReference type="Pfam" id="PF18962"/>
    </source>
</evidence>
<accession>A0A5M8P1C4</accession>
<dbReference type="InterPro" id="IPR026444">
    <property type="entry name" value="Secre_tail"/>
</dbReference>
<dbReference type="AlphaFoldDB" id="A0A5M8P1C4"/>
<proteinExistence type="predicted"/>